<dbReference type="KEGG" id="mno:Mnod_8021"/>
<gene>
    <name evidence="2" type="ordered locus">Mnod_8021</name>
</gene>
<keyword evidence="2" id="KW-0808">Transferase</keyword>
<feature type="compositionally biased region" description="Basic and acidic residues" evidence="1">
    <location>
        <begin position="12"/>
        <end position="31"/>
    </location>
</feature>
<accession>B8IWX5</accession>
<dbReference type="GO" id="GO:0016740">
    <property type="term" value="F:transferase activity"/>
    <property type="evidence" value="ECO:0007669"/>
    <property type="project" value="UniProtKB-KW"/>
</dbReference>
<dbReference type="AlphaFoldDB" id="B8IWX5"/>
<protein>
    <submittedName>
        <fullName evidence="2">Glycosyltransferase</fullName>
    </submittedName>
</protein>
<dbReference type="Proteomes" id="UP000008207">
    <property type="component" value="Plasmid pMNOD02"/>
</dbReference>
<sequence length="194" mass="21249">MQQASRAFAPGDAERGLEGEPRHGRLDSGRGDRRARLFKPEALRKAGFGPGRHAAEPQGDLLLPARDAVVLWHYKHLGFERNATREAAQAARLGRADVAQGLGQHYLWGRERLCAFWDEMERESVDLGRVVPDTACIWPLWREERGLPRVDPAPLPPLAAALPAVAPAVSVLVKACNHAPYVRQIHAGPESLGG</sequence>
<keyword evidence="2" id="KW-0614">Plasmid</keyword>
<reference evidence="3" key="1">
    <citation type="submission" date="2009-01" db="EMBL/GenBank/DDBJ databases">
        <title>Complete sequence of plasmid 2 of Methylobacterium nodulans ORS 2060.</title>
        <authorList>
            <consortium name="US DOE Joint Genome Institute"/>
            <person name="Lucas S."/>
            <person name="Copeland A."/>
            <person name="Lapidus A."/>
            <person name="Glavina del Rio T."/>
            <person name="Dalin E."/>
            <person name="Tice H."/>
            <person name="Bruce D."/>
            <person name="Goodwin L."/>
            <person name="Pitluck S."/>
            <person name="Sims D."/>
            <person name="Brettin T."/>
            <person name="Detter J.C."/>
            <person name="Han C."/>
            <person name="Larimer F."/>
            <person name="Land M."/>
            <person name="Hauser L."/>
            <person name="Kyrpides N."/>
            <person name="Ivanova N."/>
            <person name="Marx C.J."/>
            <person name="Richardson P."/>
        </authorList>
    </citation>
    <scope>NUCLEOTIDE SEQUENCE [LARGE SCALE GENOMIC DNA]</scope>
    <source>
        <strain evidence="3">LMG 21967 / CNCM I-2342 / ORS 2060</strain>
        <plasmid evidence="3">Plasmid pMNOD02</plasmid>
    </source>
</reference>
<evidence type="ECO:0000313" key="2">
    <source>
        <dbReference type="EMBL" id="ACL63016.1"/>
    </source>
</evidence>
<name>B8IWX5_METNO</name>
<dbReference type="HOGENOM" id="CLU_1401050_0_0_5"/>
<feature type="region of interest" description="Disordered" evidence="1">
    <location>
        <begin position="1"/>
        <end position="31"/>
    </location>
</feature>
<evidence type="ECO:0000256" key="1">
    <source>
        <dbReference type="SAM" id="MobiDB-lite"/>
    </source>
</evidence>
<geneLocation type="plasmid" evidence="2 3">
    <name>pMNOD02</name>
</geneLocation>
<keyword evidence="3" id="KW-1185">Reference proteome</keyword>
<evidence type="ECO:0000313" key="3">
    <source>
        <dbReference type="Proteomes" id="UP000008207"/>
    </source>
</evidence>
<organism evidence="2 3">
    <name type="scientific">Methylobacterium nodulans (strain LMG 21967 / CNCM I-2342 / ORS 2060)</name>
    <dbReference type="NCBI Taxonomy" id="460265"/>
    <lineage>
        <taxon>Bacteria</taxon>
        <taxon>Pseudomonadati</taxon>
        <taxon>Pseudomonadota</taxon>
        <taxon>Alphaproteobacteria</taxon>
        <taxon>Hyphomicrobiales</taxon>
        <taxon>Methylobacteriaceae</taxon>
        <taxon>Methylobacterium</taxon>
    </lineage>
</organism>
<proteinExistence type="predicted"/>
<dbReference type="EMBL" id="CP001351">
    <property type="protein sequence ID" value="ACL63016.1"/>
    <property type="molecule type" value="Genomic_DNA"/>
</dbReference>